<name>A0AA43ZHZ4_9HYPH</name>
<dbReference type="InterPro" id="IPR035965">
    <property type="entry name" value="PAS-like_dom_sf"/>
</dbReference>
<evidence type="ECO:0000256" key="4">
    <source>
        <dbReference type="ARBA" id="ARBA00022679"/>
    </source>
</evidence>
<dbReference type="SUPFAM" id="SSF55785">
    <property type="entry name" value="PYP-like sensor domain (PAS domain)"/>
    <property type="match status" value="2"/>
</dbReference>
<dbReference type="InterPro" id="IPR000014">
    <property type="entry name" value="PAS"/>
</dbReference>
<dbReference type="Pfam" id="PF08447">
    <property type="entry name" value="PAS_3"/>
    <property type="match status" value="2"/>
</dbReference>
<dbReference type="CDD" id="cd00093">
    <property type="entry name" value="HTH_XRE"/>
    <property type="match status" value="1"/>
</dbReference>
<gene>
    <name evidence="8" type="ORF">G8E10_13490</name>
</gene>
<evidence type="ECO:0000313" key="8">
    <source>
        <dbReference type="EMBL" id="NHT76756.1"/>
    </source>
</evidence>
<dbReference type="PANTHER" id="PTHR43304">
    <property type="entry name" value="PHYTOCHROME-LIKE PROTEIN CPH1"/>
    <property type="match status" value="1"/>
</dbReference>
<organism evidence="8 9">
    <name type="scientific">Ferranicluibacter rubi</name>
    <dbReference type="NCBI Taxonomy" id="2715133"/>
    <lineage>
        <taxon>Bacteria</taxon>
        <taxon>Pseudomonadati</taxon>
        <taxon>Pseudomonadota</taxon>
        <taxon>Alphaproteobacteria</taxon>
        <taxon>Hyphomicrobiales</taxon>
        <taxon>Rhizobiaceae</taxon>
        <taxon>Ferranicluibacter</taxon>
    </lineage>
</organism>
<evidence type="ECO:0000313" key="9">
    <source>
        <dbReference type="Proteomes" id="UP001155840"/>
    </source>
</evidence>
<keyword evidence="5" id="KW-0418">Kinase</keyword>
<dbReference type="Gene3D" id="3.30.450.20">
    <property type="entry name" value="PAS domain"/>
    <property type="match status" value="2"/>
</dbReference>
<evidence type="ECO:0000259" key="6">
    <source>
        <dbReference type="PROSITE" id="PS50113"/>
    </source>
</evidence>
<dbReference type="CDD" id="cd00130">
    <property type="entry name" value="PAS"/>
    <property type="match status" value="1"/>
</dbReference>
<proteinExistence type="predicted"/>
<dbReference type="SMART" id="SM00530">
    <property type="entry name" value="HTH_XRE"/>
    <property type="match status" value="1"/>
</dbReference>
<dbReference type="AlphaFoldDB" id="A0AA43ZHZ4"/>
<accession>A0AA43ZHZ4</accession>
<dbReference type="RefSeq" id="WP_167129620.1">
    <property type="nucleotide sequence ID" value="NZ_JAANCM010000006.1"/>
</dbReference>
<keyword evidence="3" id="KW-0597">Phosphoprotein</keyword>
<dbReference type="Gene3D" id="1.10.260.40">
    <property type="entry name" value="lambda repressor-like DNA-binding domains"/>
    <property type="match status" value="1"/>
</dbReference>
<dbReference type="InterPro" id="IPR010982">
    <property type="entry name" value="Lambda_DNA-bd_dom_sf"/>
</dbReference>
<feature type="domain" description="HTH cro/C1-type" evidence="7">
    <location>
        <begin position="291"/>
        <end position="325"/>
    </location>
</feature>
<dbReference type="GO" id="GO:0003677">
    <property type="term" value="F:DNA binding"/>
    <property type="evidence" value="ECO:0007669"/>
    <property type="project" value="InterPro"/>
</dbReference>
<keyword evidence="4" id="KW-0808">Transferase</keyword>
<comment type="catalytic activity">
    <reaction evidence="1">
        <text>ATP + protein L-histidine = ADP + protein N-phospho-L-histidine.</text>
        <dbReference type="EC" id="2.7.13.3"/>
    </reaction>
</comment>
<dbReference type="Proteomes" id="UP001155840">
    <property type="component" value="Unassembled WGS sequence"/>
</dbReference>
<dbReference type="InterPro" id="IPR013655">
    <property type="entry name" value="PAS_fold_3"/>
</dbReference>
<feature type="domain" description="PAC" evidence="6">
    <location>
        <begin position="103"/>
        <end position="155"/>
    </location>
</feature>
<dbReference type="PANTHER" id="PTHR43304:SF1">
    <property type="entry name" value="PAC DOMAIN-CONTAINING PROTEIN"/>
    <property type="match status" value="1"/>
</dbReference>
<keyword evidence="9" id="KW-1185">Reference proteome</keyword>
<protein>
    <recommendedName>
        <fullName evidence="2">histidine kinase</fullName>
        <ecNumber evidence="2">2.7.13.3</ecNumber>
    </recommendedName>
</protein>
<evidence type="ECO:0000256" key="1">
    <source>
        <dbReference type="ARBA" id="ARBA00000085"/>
    </source>
</evidence>
<comment type="caution">
    <text evidence="8">The sequence shown here is derived from an EMBL/GenBank/DDBJ whole genome shotgun (WGS) entry which is preliminary data.</text>
</comment>
<dbReference type="EC" id="2.7.13.3" evidence="2"/>
<dbReference type="SMART" id="SM00086">
    <property type="entry name" value="PAC"/>
    <property type="match status" value="2"/>
</dbReference>
<dbReference type="InterPro" id="IPR001387">
    <property type="entry name" value="Cro/C1-type_HTH"/>
</dbReference>
<dbReference type="EMBL" id="JAANCM010000006">
    <property type="protein sequence ID" value="NHT76756.1"/>
    <property type="molecule type" value="Genomic_DNA"/>
</dbReference>
<dbReference type="InterPro" id="IPR052162">
    <property type="entry name" value="Sensor_kinase/Photoreceptor"/>
</dbReference>
<evidence type="ECO:0000256" key="5">
    <source>
        <dbReference type="ARBA" id="ARBA00022777"/>
    </source>
</evidence>
<evidence type="ECO:0000256" key="2">
    <source>
        <dbReference type="ARBA" id="ARBA00012438"/>
    </source>
</evidence>
<dbReference type="Gene3D" id="2.10.70.100">
    <property type="match status" value="1"/>
</dbReference>
<dbReference type="InterPro" id="IPR001610">
    <property type="entry name" value="PAC"/>
</dbReference>
<dbReference type="PROSITE" id="PS50113">
    <property type="entry name" value="PAC"/>
    <property type="match status" value="1"/>
</dbReference>
<dbReference type="InterPro" id="IPR000700">
    <property type="entry name" value="PAS-assoc_C"/>
</dbReference>
<evidence type="ECO:0000259" key="7">
    <source>
        <dbReference type="PROSITE" id="PS50943"/>
    </source>
</evidence>
<dbReference type="PROSITE" id="PS50943">
    <property type="entry name" value="HTH_CROC1"/>
    <property type="match status" value="1"/>
</dbReference>
<dbReference type="SUPFAM" id="SSF47413">
    <property type="entry name" value="lambda repressor-like DNA-binding domains"/>
    <property type="match status" value="1"/>
</dbReference>
<dbReference type="GO" id="GO:0004673">
    <property type="term" value="F:protein histidine kinase activity"/>
    <property type="evidence" value="ECO:0007669"/>
    <property type="project" value="UniProtKB-EC"/>
</dbReference>
<reference evidence="8" key="1">
    <citation type="submission" date="2020-03" db="EMBL/GenBank/DDBJ databases">
        <title>Ferranicluibacter endophyticum gen. nov., sp. nov., a new genus isolated from Rubus ulmifolius Schott. stem.</title>
        <authorList>
            <person name="Roca-Couso R."/>
            <person name="Flores-Felix J.D."/>
            <person name="Igual J.M."/>
            <person name="Rivas R."/>
        </authorList>
    </citation>
    <scope>NUCLEOTIDE SEQUENCE</scope>
    <source>
        <strain evidence="8">CRRU44</strain>
    </source>
</reference>
<evidence type="ECO:0000256" key="3">
    <source>
        <dbReference type="ARBA" id="ARBA00022553"/>
    </source>
</evidence>
<sequence>MPTTSLLGDDATGAAFGQETRGHRLSGISSRHFLKLLEDQGRVGFWSIDFDIGQINGSVGLFRLLGLLPFTRLEFADVIRMIHPADRGANADMMAIIRSGQAIEREFRIIRPDKTLRWIQNRAEALVDPDGVPTRALGMLTDVTEQHEARILAGEGWQSYQRLISAIAEVKWRILPNGKILSLLRWEDLTGQTLEAADNWGWLEAVHPDERDGIRSLWAECTRTGQPYSVDLRIRCLTGGFRRYLMRGAPLCNADGSVREWIGVLIETAPLTSTVSAPPVDAVKALDGAHIRAARALLDWNVEDLSLKAGVSVSTIRRLEHGTGNRTRLPHVEAIRNALQEGGVRFGLGPDAEIALSLCHRQD</sequence>
<dbReference type="Pfam" id="PF01381">
    <property type="entry name" value="HTH_3"/>
    <property type="match status" value="1"/>
</dbReference>